<dbReference type="Gene3D" id="1.10.238.10">
    <property type="entry name" value="EF-hand"/>
    <property type="match status" value="1"/>
</dbReference>
<dbReference type="Pfam" id="PF13202">
    <property type="entry name" value="EF-hand_5"/>
    <property type="match status" value="1"/>
</dbReference>
<keyword evidence="2" id="KW-0732">Signal</keyword>
<sequence>MRLFLLLATFAASPALAQQTPIPPVVPVQPAQPAATVMAEPVAMMIAAFDRDGDARVTRAEFDTGLRATFDAIDTGKTGALGYIAFSDWSERWLGDRNTLPSPFETDRDGDNKVSWNELAARFDLFFARFDTNKDGVLVRSELLTLRPQMFDRDPRRRGRSAPPQPSRN</sequence>
<proteinExistence type="predicted"/>
<feature type="signal peptide" evidence="2">
    <location>
        <begin position="1"/>
        <end position="17"/>
    </location>
</feature>
<dbReference type="EMBL" id="SRXU01000005">
    <property type="protein sequence ID" value="TGX41463.1"/>
    <property type="molecule type" value="Genomic_DNA"/>
</dbReference>
<keyword evidence="5" id="KW-1185">Reference proteome</keyword>
<dbReference type="OrthoDB" id="5470953at2"/>
<reference evidence="4 5" key="1">
    <citation type="submission" date="2019-04" db="EMBL/GenBank/DDBJ databases">
        <title>Sphingomonas psychrotolerans sp. nov., isolated from soil in the Tianshan Mountains, Xinjiang, China.</title>
        <authorList>
            <person name="Luo Y."/>
            <person name="Sheng H."/>
        </authorList>
    </citation>
    <scope>NUCLEOTIDE SEQUENCE [LARGE SCALE GENOMIC DNA]</scope>
    <source>
        <strain evidence="4 5">KIS18-15</strain>
    </source>
</reference>
<feature type="chain" id="PRO_5020538110" evidence="2">
    <location>
        <begin position="18"/>
        <end position="169"/>
    </location>
</feature>
<comment type="caution">
    <text evidence="4">The sequence shown here is derived from an EMBL/GenBank/DDBJ whole genome shotgun (WGS) entry which is preliminary data.</text>
</comment>
<dbReference type="InterPro" id="IPR011992">
    <property type="entry name" value="EF-hand-dom_pair"/>
</dbReference>
<evidence type="ECO:0000259" key="3">
    <source>
        <dbReference type="PROSITE" id="PS50222"/>
    </source>
</evidence>
<evidence type="ECO:0000313" key="5">
    <source>
        <dbReference type="Proteomes" id="UP000309848"/>
    </source>
</evidence>
<dbReference type="SUPFAM" id="SSF47473">
    <property type="entry name" value="EF-hand"/>
    <property type="match status" value="1"/>
</dbReference>
<gene>
    <name evidence="4" type="ORF">E5A74_12595</name>
</gene>
<organism evidence="4 5">
    <name type="scientific">Sphingomonas naasensis</name>
    <dbReference type="NCBI Taxonomy" id="1344951"/>
    <lineage>
        <taxon>Bacteria</taxon>
        <taxon>Pseudomonadati</taxon>
        <taxon>Pseudomonadota</taxon>
        <taxon>Alphaproteobacteria</taxon>
        <taxon>Sphingomonadales</taxon>
        <taxon>Sphingomonadaceae</taxon>
        <taxon>Sphingomonas</taxon>
    </lineage>
</organism>
<feature type="domain" description="EF-hand" evidence="3">
    <location>
        <begin position="37"/>
        <end position="72"/>
    </location>
</feature>
<dbReference type="GO" id="GO:0005509">
    <property type="term" value="F:calcium ion binding"/>
    <property type="evidence" value="ECO:0007669"/>
    <property type="project" value="InterPro"/>
</dbReference>
<evidence type="ECO:0000256" key="1">
    <source>
        <dbReference type="SAM" id="MobiDB-lite"/>
    </source>
</evidence>
<dbReference type="RefSeq" id="WP_135985454.1">
    <property type="nucleotide sequence ID" value="NZ_JAASQM010000003.1"/>
</dbReference>
<evidence type="ECO:0000256" key="2">
    <source>
        <dbReference type="SAM" id="SignalP"/>
    </source>
</evidence>
<feature type="region of interest" description="Disordered" evidence="1">
    <location>
        <begin position="150"/>
        <end position="169"/>
    </location>
</feature>
<accession>A0A4S1WFS1</accession>
<name>A0A4S1WFS1_9SPHN</name>
<protein>
    <submittedName>
        <fullName evidence="4">EF-hand domain-containing protein</fullName>
    </submittedName>
</protein>
<dbReference type="PROSITE" id="PS50222">
    <property type="entry name" value="EF_HAND_2"/>
    <property type="match status" value="1"/>
</dbReference>
<dbReference type="InterPro" id="IPR002048">
    <property type="entry name" value="EF_hand_dom"/>
</dbReference>
<dbReference type="Proteomes" id="UP000309848">
    <property type="component" value="Unassembled WGS sequence"/>
</dbReference>
<dbReference type="SMART" id="SM00054">
    <property type="entry name" value="EFh"/>
    <property type="match status" value="2"/>
</dbReference>
<dbReference type="AlphaFoldDB" id="A0A4S1WFS1"/>
<evidence type="ECO:0000313" key="4">
    <source>
        <dbReference type="EMBL" id="TGX41463.1"/>
    </source>
</evidence>